<protein>
    <submittedName>
        <fullName evidence="1">Uncharacterized protein</fullName>
    </submittedName>
</protein>
<accession>A0ABD6AU68</accession>
<evidence type="ECO:0000313" key="2">
    <source>
        <dbReference type="Proteomes" id="UP001597187"/>
    </source>
</evidence>
<sequence>MATAIPFLSGETEGGRHATWLELFFDRVVVLAVLAERERRPTDAVDTPEAGTPRSE</sequence>
<dbReference type="Proteomes" id="UP001597187">
    <property type="component" value="Unassembled WGS sequence"/>
</dbReference>
<gene>
    <name evidence="1" type="ORF">ACFSBT_08380</name>
</gene>
<dbReference type="EMBL" id="JBHUDC010000003">
    <property type="protein sequence ID" value="MFD1513292.1"/>
    <property type="molecule type" value="Genomic_DNA"/>
</dbReference>
<keyword evidence="2" id="KW-1185">Reference proteome</keyword>
<comment type="caution">
    <text evidence="1">The sequence shown here is derived from an EMBL/GenBank/DDBJ whole genome shotgun (WGS) entry which is preliminary data.</text>
</comment>
<reference evidence="1 2" key="1">
    <citation type="journal article" date="2019" name="Int. J. Syst. Evol. Microbiol.">
        <title>The Global Catalogue of Microorganisms (GCM) 10K type strain sequencing project: providing services to taxonomists for standard genome sequencing and annotation.</title>
        <authorList>
            <consortium name="The Broad Institute Genomics Platform"/>
            <consortium name="The Broad Institute Genome Sequencing Center for Infectious Disease"/>
            <person name="Wu L."/>
            <person name="Ma J."/>
        </authorList>
    </citation>
    <scope>NUCLEOTIDE SEQUENCE [LARGE SCALE GENOMIC DNA]</scope>
    <source>
        <strain evidence="1 2">CGMCC 1.12563</strain>
    </source>
</reference>
<proteinExistence type="predicted"/>
<name>A0ABD6AU68_9EURY</name>
<evidence type="ECO:0000313" key="1">
    <source>
        <dbReference type="EMBL" id="MFD1513292.1"/>
    </source>
</evidence>
<dbReference type="RefSeq" id="WP_250873245.1">
    <property type="nucleotide sequence ID" value="NZ_JALXFV010000003.1"/>
</dbReference>
<organism evidence="1 2">
    <name type="scientific">Halomarina rubra</name>
    <dbReference type="NCBI Taxonomy" id="2071873"/>
    <lineage>
        <taxon>Archaea</taxon>
        <taxon>Methanobacteriati</taxon>
        <taxon>Methanobacteriota</taxon>
        <taxon>Stenosarchaea group</taxon>
        <taxon>Halobacteria</taxon>
        <taxon>Halobacteriales</taxon>
        <taxon>Natronomonadaceae</taxon>
        <taxon>Halomarina</taxon>
    </lineage>
</organism>
<dbReference type="AlphaFoldDB" id="A0ABD6AU68"/>